<evidence type="ECO:0000313" key="2">
    <source>
        <dbReference type="EMBL" id="MCZ6160840.1"/>
    </source>
</evidence>
<dbReference type="Proteomes" id="UP000509722">
    <property type="component" value="Chromosome"/>
</dbReference>
<reference evidence="1" key="3">
    <citation type="submission" date="2022-12" db="EMBL/GenBank/DDBJ databases">
        <title>Species Delineation and Comparative Genomics within the Campylobacter ureolyticus Complex.</title>
        <authorList>
            <person name="Maki J."/>
            <person name="Howard M."/>
            <person name="Connelly S."/>
            <person name="Hardy D.J."/>
            <person name="Cameron A."/>
        </authorList>
    </citation>
    <scope>NUCLEOTIDE SEQUENCE</scope>
    <source>
        <strain evidence="2">URMC_786</strain>
        <strain evidence="1">URMC_787</strain>
    </source>
</reference>
<dbReference type="AlphaFoldDB" id="A0A2I1NA29"/>
<evidence type="ECO:0000313" key="3">
    <source>
        <dbReference type="EMBL" id="PKZ29237.1"/>
    </source>
</evidence>
<dbReference type="Proteomes" id="UP001075461">
    <property type="component" value="Unassembled WGS sequence"/>
</dbReference>
<reference evidence="4 6" key="2">
    <citation type="submission" date="2020-05" db="EMBL/GenBank/DDBJ databases">
        <title>Complete genome sequencing of Campylobacter and Arcobacter type strains.</title>
        <authorList>
            <person name="Miller W.G."/>
            <person name="Yee E."/>
        </authorList>
    </citation>
    <scope>NUCLEOTIDE SEQUENCE [LARGE SCALE GENOMIC DNA]</scope>
    <source>
        <strain evidence="4 6">LMG 6451</strain>
    </source>
</reference>
<proteinExistence type="predicted"/>
<dbReference type="EMBL" id="PKHU01000004">
    <property type="protein sequence ID" value="PKZ29237.1"/>
    <property type="molecule type" value="Genomic_DNA"/>
</dbReference>
<evidence type="ECO:0000313" key="4">
    <source>
        <dbReference type="EMBL" id="QKF83681.1"/>
    </source>
</evidence>
<reference evidence="3 5" key="1">
    <citation type="submission" date="2017-12" db="EMBL/GenBank/DDBJ databases">
        <title>Phylogenetic diversity of female urinary microbiome.</title>
        <authorList>
            <person name="Thomas-White K."/>
            <person name="Wolfe A.J."/>
        </authorList>
    </citation>
    <scope>NUCLEOTIDE SEQUENCE [LARGE SCALE GENOMIC DNA]</scope>
    <source>
        <strain evidence="3 5">UMB0112</strain>
    </source>
</reference>
<evidence type="ECO:0008006" key="7">
    <source>
        <dbReference type="Google" id="ProtNLM"/>
    </source>
</evidence>
<dbReference type="RefSeq" id="WP_016646151.1">
    <property type="nucleotide sequence ID" value="NZ_BQNW01000001.1"/>
</dbReference>
<evidence type="ECO:0000313" key="5">
    <source>
        <dbReference type="Proteomes" id="UP000234639"/>
    </source>
</evidence>
<name>A0A2I1NA29_9BACT</name>
<dbReference type="Proteomes" id="UP000234639">
    <property type="component" value="Unassembled WGS sequence"/>
</dbReference>
<gene>
    <name evidence="4" type="ORF">CURT_0151</name>
    <name evidence="3" type="ORF">CYJ41_05205</name>
    <name evidence="1" type="ORF">O6B32_03835</name>
    <name evidence="2" type="ORF">O6B92_00570</name>
</gene>
<dbReference type="GeneID" id="77175062"/>
<dbReference type="OrthoDB" id="5361472at2"/>
<evidence type="ECO:0000313" key="1">
    <source>
        <dbReference type="EMBL" id="MCZ6159606.1"/>
    </source>
</evidence>
<protein>
    <recommendedName>
        <fullName evidence="7">DUF177 domain-containing protein</fullName>
    </recommendedName>
</protein>
<organism evidence="3 5">
    <name type="scientific">Campylobacter ureolyticus</name>
    <dbReference type="NCBI Taxonomy" id="827"/>
    <lineage>
        <taxon>Bacteria</taxon>
        <taxon>Pseudomonadati</taxon>
        <taxon>Campylobacterota</taxon>
        <taxon>Epsilonproteobacteria</taxon>
        <taxon>Campylobacterales</taxon>
        <taxon>Campylobacteraceae</taxon>
        <taxon>Campylobacter</taxon>
    </lineage>
</organism>
<dbReference type="Proteomes" id="UP001075225">
    <property type="component" value="Unassembled WGS sequence"/>
</dbReference>
<evidence type="ECO:0000313" key="6">
    <source>
        <dbReference type="Proteomes" id="UP000509722"/>
    </source>
</evidence>
<accession>A0A2I1NA29</accession>
<sequence>MKIDFLNQKISFVETSYNGVNLKGSLEKVSDKVINLNAHIFGEIPYICNRCGKDITLSLDENVDIILSNGVYNLQTLDNVIEFFDGKIDFDEVIQSEVESFKSGYFYCDECSKQ</sequence>
<dbReference type="EMBL" id="JAPXGP010000001">
    <property type="protein sequence ID" value="MCZ6160840.1"/>
    <property type="molecule type" value="Genomic_DNA"/>
</dbReference>
<dbReference type="EMBL" id="JAPXGO010000002">
    <property type="protein sequence ID" value="MCZ6159606.1"/>
    <property type="molecule type" value="Genomic_DNA"/>
</dbReference>
<dbReference type="EMBL" id="CP053832">
    <property type="protein sequence ID" value="QKF83681.1"/>
    <property type="molecule type" value="Genomic_DNA"/>
</dbReference>